<dbReference type="SMART" id="SM00382">
    <property type="entry name" value="AAA"/>
    <property type="match status" value="1"/>
</dbReference>
<dbReference type="InterPro" id="IPR049945">
    <property type="entry name" value="AAA_22"/>
</dbReference>
<dbReference type="InterPro" id="IPR027417">
    <property type="entry name" value="P-loop_NTPase"/>
</dbReference>
<name>A0A220UHN4_9GAMM</name>
<dbReference type="InterPro" id="IPR007730">
    <property type="entry name" value="SPOR-like_dom"/>
</dbReference>
<dbReference type="PANTHER" id="PTHR35894:SF5">
    <property type="entry name" value="MU-LIKE PROPHAGE FLUMU DNA TRANSPOSITION PROTEIN B"/>
    <property type="match status" value="1"/>
</dbReference>
<sequence>MTFQGQVLLPSQEALVERLHHVASYSDQLLVLVGAHGSGKTTLLTALATDFDESNAALVICPMHADNAEIRRKILVQLVSSPIFDDEISLAETILRVAPKQSKPLHIIIDDAHLLSKELWAECIILNQVQCAGQRIAVTLAVPPAFLADLLPQLPESLRRQILPVSIDPLSLPEREALYQTLLRYSDQNPFTPRDIVRAQLEKQTGTPQEVVSLLELALHGQGEKKSVWTQYKVALIGLASVLISIVIWLGLAKPFSSEPIPEIVTYPAVDSAEFLAHGKQILVPYFKQRAESLAQALLAEAVEQADPLAKFHGEEPQVEGETDIAPPVDEATSKGDSTVTEVDEAEPAPAPTEHAKDDSATQVVNATPEPASPVSARPKTGYAIQIATVSQRETVQSLLKKLHNVPEVRVAKYKQFWVVLVGQFNDSQSAQQAAAELVKEYHLSQPLIKKWAELGGYQLQETRSSGEISE</sequence>
<dbReference type="InterPro" id="IPR052026">
    <property type="entry name" value="ExeA_AAA_ATPase_DNA-bind"/>
</dbReference>
<dbReference type="InterPro" id="IPR036680">
    <property type="entry name" value="SPOR-like_sf"/>
</dbReference>
<dbReference type="SUPFAM" id="SSF52540">
    <property type="entry name" value="P-loop containing nucleoside triphosphate hydrolases"/>
    <property type="match status" value="1"/>
</dbReference>
<protein>
    <submittedName>
        <fullName evidence="3">AAA family ATPase</fullName>
    </submittedName>
</protein>
<evidence type="ECO:0000256" key="1">
    <source>
        <dbReference type="SAM" id="MobiDB-lite"/>
    </source>
</evidence>
<organism evidence="3 4">
    <name type="scientific">Shewanella bicestrii</name>
    <dbReference type="NCBI Taxonomy" id="2018305"/>
    <lineage>
        <taxon>Bacteria</taxon>
        <taxon>Pseudomonadati</taxon>
        <taxon>Pseudomonadota</taxon>
        <taxon>Gammaproteobacteria</taxon>
        <taxon>Alteromonadales</taxon>
        <taxon>Shewanellaceae</taxon>
        <taxon>Shewanella</taxon>
    </lineage>
</organism>
<evidence type="ECO:0000313" key="4">
    <source>
        <dbReference type="Proteomes" id="UP000198367"/>
    </source>
</evidence>
<dbReference type="KEGG" id="sbj:CF168_01350"/>
<dbReference type="PROSITE" id="PS51724">
    <property type="entry name" value="SPOR"/>
    <property type="match status" value="1"/>
</dbReference>
<dbReference type="Gene3D" id="3.30.70.1070">
    <property type="entry name" value="Sporulation related repeat"/>
    <property type="match status" value="1"/>
</dbReference>
<evidence type="ECO:0000313" key="3">
    <source>
        <dbReference type="EMBL" id="ASK67605.1"/>
    </source>
</evidence>
<accession>A0A220UHN4</accession>
<dbReference type="InterPro" id="IPR003593">
    <property type="entry name" value="AAA+_ATPase"/>
</dbReference>
<dbReference type="GO" id="GO:0016887">
    <property type="term" value="F:ATP hydrolysis activity"/>
    <property type="evidence" value="ECO:0007669"/>
    <property type="project" value="InterPro"/>
</dbReference>
<keyword evidence="4" id="KW-1185">Reference proteome</keyword>
<dbReference type="AlphaFoldDB" id="A0A220UHN4"/>
<dbReference type="SUPFAM" id="SSF110997">
    <property type="entry name" value="Sporulation related repeat"/>
    <property type="match status" value="1"/>
</dbReference>
<feature type="domain" description="SPOR" evidence="2">
    <location>
        <begin position="377"/>
        <end position="451"/>
    </location>
</feature>
<dbReference type="GO" id="GO:0042834">
    <property type="term" value="F:peptidoglycan binding"/>
    <property type="evidence" value="ECO:0007669"/>
    <property type="project" value="InterPro"/>
</dbReference>
<feature type="region of interest" description="Disordered" evidence="1">
    <location>
        <begin position="315"/>
        <end position="377"/>
    </location>
</feature>
<proteinExistence type="predicted"/>
<dbReference type="EMBL" id="CP022358">
    <property type="protein sequence ID" value="ASK67605.1"/>
    <property type="molecule type" value="Genomic_DNA"/>
</dbReference>
<dbReference type="RefSeq" id="WP_089066712.1">
    <property type="nucleotide sequence ID" value="NZ_CP022358.1"/>
</dbReference>
<dbReference type="Pfam" id="PF05036">
    <property type="entry name" value="SPOR"/>
    <property type="match status" value="1"/>
</dbReference>
<reference evidence="3 4" key="1">
    <citation type="submission" date="2017-07" db="EMBL/GenBank/DDBJ databases">
        <title>Phenotypical and genomic characterization of a clinical isolate of Shewanella bicestrii sp. nov. producing an extended-spectrum beta-lactamase and a new oxacillinase variant.</title>
        <authorList>
            <person name="Jousset A.B."/>
            <person name="Bonnin R.A."/>
            <person name="Girlich D."/>
            <person name="Dabos L."/>
            <person name="Potron A."/>
            <person name="Dortet L."/>
            <person name="Glaser P."/>
            <person name="Naas T."/>
        </authorList>
    </citation>
    <scope>NUCLEOTIDE SEQUENCE [LARGE SCALE GENOMIC DNA]</scope>
    <source>
        <strain evidence="3 4">JAB-1</strain>
    </source>
</reference>
<gene>
    <name evidence="3" type="ORF">CF168_01350</name>
</gene>
<dbReference type="Gene3D" id="3.40.50.300">
    <property type="entry name" value="P-loop containing nucleotide triphosphate hydrolases"/>
    <property type="match status" value="1"/>
</dbReference>
<dbReference type="Proteomes" id="UP000198367">
    <property type="component" value="Chromosome"/>
</dbReference>
<dbReference type="Pfam" id="PF13401">
    <property type="entry name" value="AAA_22"/>
    <property type="match status" value="1"/>
</dbReference>
<dbReference type="PANTHER" id="PTHR35894">
    <property type="entry name" value="GENERAL SECRETION PATHWAY PROTEIN A-RELATED"/>
    <property type="match status" value="1"/>
</dbReference>
<evidence type="ECO:0000259" key="2">
    <source>
        <dbReference type="PROSITE" id="PS51724"/>
    </source>
</evidence>